<dbReference type="PROSITE" id="PS00409">
    <property type="entry name" value="PROKAR_NTER_METHYL"/>
    <property type="match status" value="1"/>
</dbReference>
<keyword evidence="2" id="KW-1185">Reference proteome</keyword>
<dbReference type="SUPFAM" id="SSF54523">
    <property type="entry name" value="Pili subunits"/>
    <property type="match status" value="1"/>
</dbReference>
<comment type="caution">
    <text evidence="1">The sequence shown here is derived from an EMBL/GenBank/DDBJ whole genome shotgun (WGS) entry which is preliminary data.</text>
</comment>
<reference evidence="1 2" key="1">
    <citation type="submission" date="2019-07" db="EMBL/GenBank/DDBJ databases">
        <title>Tepidimonas aquatica CLN-1 draft genome.</title>
        <authorList>
            <person name="Da Costa M.S."/>
            <person name="Froufe H.J.C."/>
            <person name="Egas C."/>
            <person name="Albuquerque L."/>
        </authorList>
    </citation>
    <scope>NUCLEOTIDE SEQUENCE [LARGE SCALE GENOMIC DNA]</scope>
    <source>
        <strain evidence="1 2">CLN-1</strain>
    </source>
</reference>
<proteinExistence type="predicted"/>
<evidence type="ECO:0000313" key="1">
    <source>
        <dbReference type="EMBL" id="TSE27845.1"/>
    </source>
</evidence>
<dbReference type="RefSeq" id="WP_144324048.1">
    <property type="nucleotide sequence ID" value="NZ_VJNA01000001.1"/>
</dbReference>
<organism evidence="1 2">
    <name type="scientific">Tepidimonas aquatica</name>
    <dbReference type="NCBI Taxonomy" id="247482"/>
    <lineage>
        <taxon>Bacteria</taxon>
        <taxon>Pseudomonadati</taxon>
        <taxon>Pseudomonadota</taxon>
        <taxon>Betaproteobacteria</taxon>
        <taxon>Burkholderiales</taxon>
        <taxon>Tepidimonas</taxon>
    </lineage>
</organism>
<name>A0A554WW96_9BURK</name>
<gene>
    <name evidence="1" type="ORF">Taqua_00040</name>
</gene>
<dbReference type="Proteomes" id="UP000318554">
    <property type="component" value="Unassembled WGS sequence"/>
</dbReference>
<evidence type="ECO:0000313" key="2">
    <source>
        <dbReference type="Proteomes" id="UP000318554"/>
    </source>
</evidence>
<dbReference type="Pfam" id="PF07963">
    <property type="entry name" value="N_methyl"/>
    <property type="match status" value="1"/>
</dbReference>
<accession>A0A554WW96</accession>
<dbReference type="NCBIfam" id="TIGR02532">
    <property type="entry name" value="IV_pilin_GFxxxE"/>
    <property type="match status" value="1"/>
</dbReference>
<protein>
    <recommendedName>
        <fullName evidence="3">Type II secretion system protein J</fullName>
    </recommendedName>
</protein>
<dbReference type="EMBL" id="VJNA01000001">
    <property type="protein sequence ID" value="TSE27845.1"/>
    <property type="molecule type" value="Genomic_DNA"/>
</dbReference>
<dbReference type="InterPro" id="IPR045584">
    <property type="entry name" value="Pilin-like"/>
</dbReference>
<dbReference type="InterPro" id="IPR012902">
    <property type="entry name" value="N_methyl_site"/>
</dbReference>
<evidence type="ECO:0008006" key="3">
    <source>
        <dbReference type="Google" id="ProtNLM"/>
    </source>
</evidence>
<sequence length="212" mass="22673">MRCARGLTLIELLTALAVLAVLATLGWRALDGLLHTRDTVQARSSEQLGWQSVLAQWQTDLDHMLTFDPAAGGAAPAVWSSDAGTVRILRRPPDPDDATPGWVVVAWAAVDEGRRWARWASPPLTSLPAVQAAWAQAPQRARAEGVRTVAIAAVRVHVWGDNGWKESPRDPAAASSAPKAVRLELTPAPDSHWRGPLTVDWLAASVAGGKTP</sequence>
<dbReference type="AlphaFoldDB" id="A0A554WW96"/>
<dbReference type="OrthoDB" id="9151668at2"/>